<dbReference type="InterPro" id="IPR046960">
    <property type="entry name" value="PPR_At4g14850-like_plant"/>
</dbReference>
<evidence type="ECO:0000256" key="1">
    <source>
        <dbReference type="ARBA" id="ARBA00022737"/>
    </source>
</evidence>
<dbReference type="EMBL" id="JANQDX010000002">
    <property type="protein sequence ID" value="KAL0927614.1"/>
    <property type="molecule type" value="Genomic_DNA"/>
</dbReference>
<proteinExistence type="predicted"/>
<dbReference type="InterPro" id="IPR011990">
    <property type="entry name" value="TPR-like_helical_dom_sf"/>
</dbReference>
<dbReference type="Proteomes" id="UP001552299">
    <property type="component" value="Unassembled WGS sequence"/>
</dbReference>
<gene>
    <name evidence="3" type="ORF">M5K25_001805</name>
</gene>
<evidence type="ECO:0000313" key="3">
    <source>
        <dbReference type="EMBL" id="KAL0927614.1"/>
    </source>
</evidence>
<evidence type="ECO:0000313" key="4">
    <source>
        <dbReference type="Proteomes" id="UP001552299"/>
    </source>
</evidence>
<comment type="caution">
    <text evidence="3">The sequence shown here is derived from an EMBL/GenBank/DDBJ whole genome shotgun (WGS) entry which is preliminary data.</text>
</comment>
<dbReference type="NCBIfam" id="TIGR00756">
    <property type="entry name" value="PPR"/>
    <property type="match status" value="1"/>
</dbReference>
<evidence type="ECO:0000256" key="2">
    <source>
        <dbReference type="PROSITE-ProRule" id="PRU00708"/>
    </source>
</evidence>
<protein>
    <recommendedName>
        <fullName evidence="5">Pentatricopeptide repeat-containing protein</fullName>
    </recommendedName>
</protein>
<sequence length="155" mass="17642">MSRERELISQLLEASTNAKSITQLHSFLLRCGLLTAADCFLCYSLGLLYAKFTTSTLARNLFDEISQPNSFLWNAMLRSHCRAQQWVETLRLLRRMAAKPSDLDAFTLPIALKACAALSELRHGRTIHAVAIKKRFLPFRYVCCSSTCRDVRQVQ</sequence>
<reference evidence="3 4" key="1">
    <citation type="journal article" date="2024" name="Plant Biotechnol. J.">
        <title>Dendrobium thyrsiflorum genome and its molecular insights into genes involved in important horticultural traits.</title>
        <authorList>
            <person name="Chen B."/>
            <person name="Wang J.Y."/>
            <person name="Zheng P.J."/>
            <person name="Li K.L."/>
            <person name="Liang Y.M."/>
            <person name="Chen X.F."/>
            <person name="Zhang C."/>
            <person name="Zhao X."/>
            <person name="He X."/>
            <person name="Zhang G.Q."/>
            <person name="Liu Z.J."/>
            <person name="Xu Q."/>
        </authorList>
    </citation>
    <scope>NUCLEOTIDE SEQUENCE [LARGE SCALE GENOMIC DNA]</scope>
    <source>
        <strain evidence="3">GZMU011</strain>
    </source>
</reference>
<name>A0ABD0VRG5_DENTH</name>
<keyword evidence="4" id="KW-1185">Reference proteome</keyword>
<feature type="repeat" description="PPR" evidence="2">
    <location>
        <begin position="69"/>
        <end position="99"/>
    </location>
</feature>
<organism evidence="3 4">
    <name type="scientific">Dendrobium thyrsiflorum</name>
    <name type="common">Pinecone-like raceme dendrobium</name>
    <name type="synonym">Orchid</name>
    <dbReference type="NCBI Taxonomy" id="117978"/>
    <lineage>
        <taxon>Eukaryota</taxon>
        <taxon>Viridiplantae</taxon>
        <taxon>Streptophyta</taxon>
        <taxon>Embryophyta</taxon>
        <taxon>Tracheophyta</taxon>
        <taxon>Spermatophyta</taxon>
        <taxon>Magnoliopsida</taxon>
        <taxon>Liliopsida</taxon>
        <taxon>Asparagales</taxon>
        <taxon>Orchidaceae</taxon>
        <taxon>Epidendroideae</taxon>
        <taxon>Malaxideae</taxon>
        <taxon>Dendrobiinae</taxon>
        <taxon>Dendrobium</taxon>
    </lineage>
</organism>
<dbReference type="Gene3D" id="1.25.40.10">
    <property type="entry name" value="Tetratricopeptide repeat domain"/>
    <property type="match status" value="1"/>
</dbReference>
<dbReference type="PROSITE" id="PS51375">
    <property type="entry name" value="PPR"/>
    <property type="match status" value="1"/>
</dbReference>
<keyword evidence="1" id="KW-0677">Repeat</keyword>
<evidence type="ECO:0008006" key="5">
    <source>
        <dbReference type="Google" id="ProtNLM"/>
    </source>
</evidence>
<dbReference type="AlphaFoldDB" id="A0ABD0VRG5"/>
<dbReference type="InterPro" id="IPR002885">
    <property type="entry name" value="PPR_rpt"/>
</dbReference>
<accession>A0ABD0VRG5</accession>
<dbReference type="PANTHER" id="PTHR47926">
    <property type="entry name" value="PENTATRICOPEPTIDE REPEAT-CONTAINING PROTEIN"/>
    <property type="match status" value="1"/>
</dbReference>